<feature type="region of interest" description="Disordered" evidence="4">
    <location>
        <begin position="741"/>
        <end position="767"/>
    </location>
</feature>
<comment type="similarity">
    <text evidence="2">Belongs to the vinculin/alpha-catenin family.</text>
</comment>
<dbReference type="CTD" id="8727"/>
<evidence type="ECO:0000313" key="5">
    <source>
        <dbReference type="Proteomes" id="UP000694845"/>
    </source>
</evidence>
<evidence type="ECO:0000256" key="4">
    <source>
        <dbReference type="SAM" id="MobiDB-lite"/>
    </source>
</evidence>
<dbReference type="Proteomes" id="UP000694845">
    <property type="component" value="Unplaced"/>
</dbReference>
<evidence type="ECO:0000256" key="2">
    <source>
        <dbReference type="ARBA" id="ARBA00008376"/>
    </source>
</evidence>
<dbReference type="PRINTS" id="PR00805">
    <property type="entry name" value="ALPHACATENIN"/>
</dbReference>
<dbReference type="Pfam" id="PF01044">
    <property type="entry name" value="Vinculin"/>
    <property type="match status" value="2"/>
</dbReference>
<comment type="subcellular location">
    <subcellularLocation>
        <location evidence="1">Cytoplasm</location>
    </subcellularLocation>
</comment>
<dbReference type="GO" id="GO:0007155">
    <property type="term" value="P:cell adhesion"/>
    <property type="evidence" value="ECO:0007669"/>
    <property type="project" value="InterPro"/>
</dbReference>
<reference evidence="6" key="1">
    <citation type="submission" date="2025-08" db="UniProtKB">
        <authorList>
            <consortium name="RefSeq"/>
        </authorList>
    </citation>
    <scope>IDENTIFICATION</scope>
</reference>
<dbReference type="SUPFAM" id="SSF47220">
    <property type="entry name" value="alpha-catenin/vinculin-like"/>
    <property type="match status" value="3"/>
</dbReference>
<dbReference type="Gene3D" id="1.20.120.230">
    <property type="entry name" value="Alpha-catenin/vinculin-like"/>
    <property type="match status" value="4"/>
</dbReference>
<evidence type="ECO:0000256" key="1">
    <source>
        <dbReference type="ARBA" id="ARBA00004496"/>
    </source>
</evidence>
<dbReference type="GO" id="GO:0007266">
    <property type="term" value="P:Rho protein signal transduction"/>
    <property type="evidence" value="ECO:0007669"/>
    <property type="project" value="InterPro"/>
</dbReference>
<dbReference type="RefSeq" id="XP_022111467.1">
    <property type="nucleotide sequence ID" value="XM_022255775.1"/>
</dbReference>
<dbReference type="GO" id="GO:0051015">
    <property type="term" value="F:actin filament binding"/>
    <property type="evidence" value="ECO:0007669"/>
    <property type="project" value="InterPro"/>
</dbReference>
<sequence>MATAGPLRANATAPKFDSKNLEIKTKSIEQTLVPLVTQITTLVNHREKPGKKSEKTCKAIERVGQAVNLAIERFVSVGEAIGDNNADIKDDMFDACREARLAGENIAKLTDITYDESGQVMSPADKSAMVRAARGLLSAVTRVLLLADRVVIKQIQAAKLKVIDSLNKIESTKTFTEFVQCFSQFGKEMVELAHLTGDRQNDLKDGKMKAKMAAARAILERSTMMLLTSCKTCLRHPDCVPAKETRNGVFVNMRRALSLIDDVINDGYAQPVQNGIASPRNTNNALQELMDLVETAKVTQADRSTRDKMQCVLDTVIDTTQDFTDSAYTSHEHRERILTLRDRARTDLRTLAGVGTALEKKPNKQQEQDLEMCVQQMSKTLLDLKKQLQNTALDQASEIFRSSDDQDLLANLKQRGAAGELDRVEEHALKFSEHSEQLQEACRLLGHIAGTVPLAISADYAENNIKSLGPQIVALATTLAIHPSSKIAKESLEVFSDTWESQVNDLSLLVKEINDCCQGKTSEKQVYLSLPRPGYIPVSKHGSTPKSIKPAKLDAEEQAKIAKLGLEMKLMTSELDAETDKWGDQDNDILKRAKNMSSMAYSMYLFTRGEGMLKTTQDLFKQAEYFGEEGNKLFRSLKQFAAQVPDGSLRIELLSLVDQIPSYCQQLLFITKSPTMGKVATFNKVDNTIQETQNLLSTISRIVPLCYTLAAKFQILTPISPIHRWRTAPPSVDYRYNSYDDSDSIASSSSSRSDRSPLPGSTEKILY</sequence>
<dbReference type="GO" id="GO:0045296">
    <property type="term" value="F:cadherin binding"/>
    <property type="evidence" value="ECO:0007669"/>
    <property type="project" value="InterPro"/>
</dbReference>
<evidence type="ECO:0000256" key="3">
    <source>
        <dbReference type="ARBA" id="ARBA00022490"/>
    </source>
</evidence>
<organism evidence="5 6">
    <name type="scientific">Acanthaster planci</name>
    <name type="common">Crown-of-thorns starfish</name>
    <dbReference type="NCBI Taxonomy" id="133434"/>
    <lineage>
        <taxon>Eukaryota</taxon>
        <taxon>Metazoa</taxon>
        <taxon>Echinodermata</taxon>
        <taxon>Eleutherozoa</taxon>
        <taxon>Asterozoa</taxon>
        <taxon>Asteroidea</taxon>
        <taxon>Valvatacea</taxon>
        <taxon>Valvatida</taxon>
        <taxon>Acanthasteridae</taxon>
        <taxon>Acanthaster</taxon>
    </lineage>
</organism>
<dbReference type="PANTHER" id="PTHR46342:SF1">
    <property type="entry name" value="ALPHA-CATULIN"/>
    <property type="match status" value="1"/>
</dbReference>
<dbReference type="AlphaFoldDB" id="A0A8B8A277"/>
<dbReference type="GeneID" id="110990681"/>
<dbReference type="InterPro" id="IPR001033">
    <property type="entry name" value="Alpha_catenin"/>
</dbReference>
<keyword evidence="5" id="KW-1185">Reference proteome</keyword>
<dbReference type="OrthoDB" id="6376697at2759"/>
<dbReference type="PANTHER" id="PTHR46342">
    <property type="entry name" value="ALPHA-CATULIN"/>
    <property type="match status" value="1"/>
</dbReference>
<gene>
    <name evidence="6" type="primary">LOC110990681</name>
</gene>
<dbReference type="GO" id="GO:0005737">
    <property type="term" value="C:cytoplasm"/>
    <property type="evidence" value="ECO:0007669"/>
    <property type="project" value="UniProtKB-SubCell"/>
</dbReference>
<dbReference type="OMA" id="DQQKMAK"/>
<dbReference type="InterPro" id="IPR030045">
    <property type="entry name" value="CTNNAL1"/>
</dbReference>
<dbReference type="KEGG" id="aplc:110990681"/>
<name>A0A8B8A277_ACAPL</name>
<feature type="compositionally biased region" description="Low complexity" evidence="4">
    <location>
        <begin position="741"/>
        <end position="751"/>
    </location>
</feature>
<dbReference type="InterPro" id="IPR036723">
    <property type="entry name" value="Alpha-catenin/vinculin-like_sf"/>
</dbReference>
<proteinExistence type="inferred from homology"/>
<keyword evidence="3" id="KW-0963">Cytoplasm</keyword>
<dbReference type="InterPro" id="IPR006077">
    <property type="entry name" value="Vinculin/catenin"/>
</dbReference>
<protein>
    <submittedName>
        <fullName evidence="6">Alpha-catulin-like isoform X1</fullName>
    </submittedName>
</protein>
<accession>A0A8B8A277</accession>
<evidence type="ECO:0000313" key="6">
    <source>
        <dbReference type="RefSeq" id="XP_022111467.1"/>
    </source>
</evidence>